<comment type="catalytic activity">
    <reaction evidence="7 8">
        <text>7,8-dihydroneopterin 3'-triphosphate + H2O = 6-carboxy-5,6,7,8-tetrahydropterin + triphosphate + acetaldehyde + 2 H(+)</text>
        <dbReference type="Rhea" id="RHEA:27966"/>
        <dbReference type="ChEBI" id="CHEBI:15343"/>
        <dbReference type="ChEBI" id="CHEBI:15377"/>
        <dbReference type="ChEBI" id="CHEBI:15378"/>
        <dbReference type="ChEBI" id="CHEBI:18036"/>
        <dbReference type="ChEBI" id="CHEBI:58462"/>
        <dbReference type="ChEBI" id="CHEBI:61032"/>
        <dbReference type="EC" id="4.1.2.50"/>
    </reaction>
</comment>
<evidence type="ECO:0000256" key="7">
    <source>
        <dbReference type="ARBA" id="ARBA00048807"/>
    </source>
</evidence>
<dbReference type="InterPro" id="IPR007115">
    <property type="entry name" value="6-PTP_synth/QueD"/>
</dbReference>
<keyword evidence="12" id="KW-1185">Reference proteome</keyword>
<dbReference type="PIRSF" id="PIRSF006113">
    <property type="entry name" value="PTP_synth"/>
    <property type="match status" value="1"/>
</dbReference>
<dbReference type="Gene3D" id="3.30.479.10">
    <property type="entry name" value="6-pyruvoyl tetrahydropterin synthase/QueD"/>
    <property type="match status" value="1"/>
</dbReference>
<evidence type="ECO:0000256" key="4">
    <source>
        <dbReference type="ARBA" id="ARBA00022723"/>
    </source>
</evidence>
<proteinExistence type="inferred from homology"/>
<evidence type="ECO:0000313" key="12">
    <source>
        <dbReference type="Proteomes" id="UP000011021"/>
    </source>
</evidence>
<keyword evidence="4 8" id="KW-0479">Metal-binding</keyword>
<evidence type="ECO:0000256" key="1">
    <source>
        <dbReference type="ARBA" id="ARBA00005061"/>
    </source>
</evidence>
<evidence type="ECO:0000256" key="5">
    <source>
        <dbReference type="ARBA" id="ARBA00022833"/>
    </source>
</evidence>
<feature type="active site" description="Charge relay system" evidence="9">
    <location>
        <position position="71"/>
    </location>
</feature>
<comment type="similarity">
    <text evidence="2 8">Belongs to the PTPS family. QueD subfamily.</text>
</comment>
<evidence type="ECO:0000256" key="9">
    <source>
        <dbReference type="PIRSR" id="PIRSR006113-1"/>
    </source>
</evidence>
<dbReference type="Pfam" id="PF01242">
    <property type="entry name" value="PTPS"/>
    <property type="match status" value="1"/>
</dbReference>
<evidence type="ECO:0000313" key="11">
    <source>
        <dbReference type="EMBL" id="EFV94210.1"/>
    </source>
</evidence>
<dbReference type="Proteomes" id="UP000011021">
    <property type="component" value="Unassembled WGS sequence"/>
</dbReference>
<dbReference type="NCBIfam" id="TIGR03367">
    <property type="entry name" value="queuosine_QueD"/>
    <property type="match status" value="1"/>
</dbReference>
<dbReference type="RefSeq" id="WP_005674747.1">
    <property type="nucleotide sequence ID" value="NZ_CP146288.1"/>
</dbReference>
<evidence type="ECO:0000256" key="3">
    <source>
        <dbReference type="ARBA" id="ARBA00018141"/>
    </source>
</evidence>
<evidence type="ECO:0000256" key="10">
    <source>
        <dbReference type="PIRSR" id="PIRSR006113-2"/>
    </source>
</evidence>
<evidence type="ECO:0000256" key="8">
    <source>
        <dbReference type="PIRNR" id="PIRNR006113"/>
    </source>
</evidence>
<dbReference type="PANTHER" id="PTHR12589:SF7">
    <property type="entry name" value="6-PYRUVOYL TETRAHYDROBIOPTERIN SYNTHASE"/>
    <property type="match status" value="1"/>
</dbReference>
<dbReference type="EMBL" id="AEQP01000022">
    <property type="protein sequence ID" value="EFV94210.1"/>
    <property type="molecule type" value="Genomic_DNA"/>
</dbReference>
<feature type="active site" description="Proton acceptor" evidence="9">
    <location>
        <position position="23"/>
    </location>
</feature>
<protein>
    <recommendedName>
        <fullName evidence="3 8">6-carboxy-5,6,7,8-tetrahydropterin synthase</fullName>
        <ecNumber evidence="8">4.-.-.-</ecNumber>
    </recommendedName>
</protein>
<feature type="binding site" evidence="10">
    <location>
        <position position="27"/>
    </location>
    <ligand>
        <name>Zn(2+)</name>
        <dbReference type="ChEBI" id="CHEBI:29105"/>
    </ligand>
</feature>
<dbReference type="InterPro" id="IPR038418">
    <property type="entry name" value="6-PTP_synth/QueD_sf"/>
</dbReference>
<gene>
    <name evidence="11" type="primary">queD</name>
    <name evidence="11" type="ORF">HMPREF0551_2325</name>
</gene>
<evidence type="ECO:0000256" key="2">
    <source>
        <dbReference type="ARBA" id="ARBA00008900"/>
    </source>
</evidence>
<feature type="binding site" evidence="10">
    <location>
        <position position="14"/>
    </location>
    <ligand>
        <name>Zn(2+)</name>
        <dbReference type="ChEBI" id="CHEBI:29105"/>
    </ligand>
</feature>
<organism evidence="11 12">
    <name type="scientific">Lautropia mirabilis ATCC 51599</name>
    <dbReference type="NCBI Taxonomy" id="887898"/>
    <lineage>
        <taxon>Bacteria</taxon>
        <taxon>Pseudomonadati</taxon>
        <taxon>Pseudomonadota</taxon>
        <taxon>Betaproteobacteria</taxon>
        <taxon>Burkholderiales</taxon>
        <taxon>Burkholderiaceae</taxon>
        <taxon>Lautropia</taxon>
    </lineage>
</organism>
<dbReference type="SUPFAM" id="SSF55620">
    <property type="entry name" value="Tetrahydrobiopterin biosynthesis enzymes-like"/>
    <property type="match status" value="1"/>
</dbReference>
<feature type="binding site" evidence="10">
    <location>
        <position position="29"/>
    </location>
    <ligand>
        <name>Zn(2+)</name>
        <dbReference type="ChEBI" id="CHEBI:29105"/>
    </ligand>
</feature>
<reference evidence="11 12" key="1">
    <citation type="submission" date="2010-12" db="EMBL/GenBank/DDBJ databases">
        <authorList>
            <person name="Muzny D."/>
            <person name="Qin X."/>
            <person name="Deng J."/>
            <person name="Jiang H."/>
            <person name="Liu Y."/>
            <person name="Qu J."/>
            <person name="Song X.-Z."/>
            <person name="Zhang L."/>
            <person name="Thornton R."/>
            <person name="Coyle M."/>
            <person name="Francisco L."/>
            <person name="Jackson L."/>
            <person name="Javaid M."/>
            <person name="Korchina V."/>
            <person name="Kovar C."/>
            <person name="Mata R."/>
            <person name="Mathew T."/>
            <person name="Ngo R."/>
            <person name="Nguyen L."/>
            <person name="Nguyen N."/>
            <person name="Okwuonu G."/>
            <person name="Ongeri F."/>
            <person name="Pham C."/>
            <person name="Simmons D."/>
            <person name="Wilczek-Boney K."/>
            <person name="Hale W."/>
            <person name="Jakkamsetti A."/>
            <person name="Pham P."/>
            <person name="Ruth R."/>
            <person name="San Lucas F."/>
            <person name="Warren J."/>
            <person name="Zhang J."/>
            <person name="Zhao Z."/>
            <person name="Zhou C."/>
            <person name="Zhu D."/>
            <person name="Lee S."/>
            <person name="Bess C."/>
            <person name="Blankenburg K."/>
            <person name="Forbes L."/>
            <person name="Fu Q."/>
            <person name="Gubbala S."/>
            <person name="Hirani K."/>
            <person name="Jayaseelan J.C."/>
            <person name="Lara F."/>
            <person name="Munidasa M."/>
            <person name="Palculict T."/>
            <person name="Patil S."/>
            <person name="Pu L.-L."/>
            <person name="Saada N."/>
            <person name="Tang L."/>
            <person name="Weissenberger G."/>
            <person name="Zhu Y."/>
            <person name="Hemphill L."/>
            <person name="Shang Y."/>
            <person name="Youmans B."/>
            <person name="Ayvaz T."/>
            <person name="Ross M."/>
            <person name="Santibanez J."/>
            <person name="Aqrawi P."/>
            <person name="Gross S."/>
            <person name="Joshi V."/>
            <person name="Fowler G."/>
            <person name="Nazareth L."/>
            <person name="Reid J."/>
            <person name="Worley K."/>
            <person name="Petrosino J."/>
            <person name="Highlander S."/>
            <person name="Gibbs R."/>
        </authorList>
    </citation>
    <scope>NUCLEOTIDE SEQUENCE [LARGE SCALE GENOMIC DNA]</scope>
    <source>
        <strain evidence="11 12">ATCC 51599</strain>
    </source>
</reference>
<evidence type="ECO:0000256" key="6">
    <source>
        <dbReference type="ARBA" id="ARBA00023239"/>
    </source>
</evidence>
<keyword evidence="6 8" id="KW-0456">Lyase</keyword>
<name>E7S061_9BURK</name>
<dbReference type="GO" id="GO:0070497">
    <property type="term" value="F:6-carboxytetrahydropterin synthase activity"/>
    <property type="evidence" value="ECO:0007669"/>
    <property type="project" value="UniProtKB-EC"/>
</dbReference>
<dbReference type="EC" id="4.-.-.-" evidence="8"/>
<sequence length="140" mass="15697">MLKIAKEFSFDIAHMLDGHDGKCRNLHGHTYRLQVEVGGPLHASGPKAGMVMDYADLKDIVKRHVVDPMDHAFLYDTGSPRECRVATLLQELDSKVHGLPMRTTAENISAHIFHVLQDQGLPVSLIRLWETPTSYCEYSG</sequence>
<dbReference type="AlphaFoldDB" id="E7S061"/>
<keyword evidence="8" id="KW-0671">Queuosine biosynthesis</keyword>
<dbReference type="GO" id="GO:0008616">
    <property type="term" value="P:tRNA queuosine(34) biosynthetic process"/>
    <property type="evidence" value="ECO:0007669"/>
    <property type="project" value="UniProtKB-KW"/>
</dbReference>
<dbReference type="eggNOG" id="COG0720">
    <property type="taxonomic scope" value="Bacteria"/>
</dbReference>
<comment type="pathway">
    <text evidence="1 8">Purine metabolism; 7-cyano-7-deazaguanine biosynthesis.</text>
</comment>
<accession>E7S061</accession>
<keyword evidence="5 8" id="KW-0862">Zinc</keyword>
<comment type="cofactor">
    <cofactor evidence="8 10">
        <name>Zn(2+)</name>
        <dbReference type="ChEBI" id="CHEBI:29105"/>
    </cofactor>
    <text evidence="8 10">Binds 1 zinc ion per subunit.</text>
</comment>
<feature type="active site" description="Charge relay system" evidence="9">
    <location>
        <position position="130"/>
    </location>
</feature>
<dbReference type="PANTHER" id="PTHR12589">
    <property type="entry name" value="PYRUVOYL TETRAHYDROBIOPTERIN SYNTHASE"/>
    <property type="match status" value="1"/>
</dbReference>
<dbReference type="GO" id="GO:0046872">
    <property type="term" value="F:metal ion binding"/>
    <property type="evidence" value="ECO:0007669"/>
    <property type="project" value="UniProtKB-KW"/>
</dbReference>
<comment type="caution">
    <text evidence="11">The sequence shown here is derived from an EMBL/GenBank/DDBJ whole genome shotgun (WGS) entry which is preliminary data.</text>
</comment>
<dbReference type="UniPathway" id="UPA00391"/>
<dbReference type="HOGENOM" id="CLU_111016_1_1_4"/>
<dbReference type="STRING" id="887898.HMPREF0551_2325"/>